<keyword evidence="2" id="KW-1185">Reference proteome</keyword>
<sequence>MRGEFDDGLVDPLHLQADVSGRPVGRYVNMRQARGRHRRQPRPSWLMASPNTGERGMVEAIRDELGRVSFPGRQQPLLSPRFSTPPARARAVPTSYPTLVPWHDAPRTNSAVLVQIGSRIKKSRNLLWDLQCAECNCRLMRLWPSGFQIQHQVSQQPYRGG</sequence>
<dbReference type="Proteomes" id="UP001232148">
    <property type="component" value="Unassembled WGS sequence"/>
</dbReference>
<name>A0AAD9LWT7_9PEZI</name>
<accession>A0AAD9LWT7</accession>
<gene>
    <name evidence="1" type="ORF">LX32DRAFT_265108</name>
</gene>
<protein>
    <submittedName>
        <fullName evidence="1">Uncharacterized protein</fullName>
    </submittedName>
</protein>
<proteinExistence type="predicted"/>
<reference evidence="1" key="1">
    <citation type="submission" date="2021-06" db="EMBL/GenBank/DDBJ databases">
        <title>Comparative genomics, transcriptomics and evolutionary studies reveal genomic signatures of adaptation to plant cell wall in hemibiotrophic fungi.</title>
        <authorList>
            <consortium name="DOE Joint Genome Institute"/>
            <person name="Baroncelli R."/>
            <person name="Diaz J.F."/>
            <person name="Benocci T."/>
            <person name="Peng M."/>
            <person name="Battaglia E."/>
            <person name="Haridas S."/>
            <person name="Andreopoulos W."/>
            <person name="Labutti K."/>
            <person name="Pangilinan J."/>
            <person name="Floch G.L."/>
            <person name="Makela M.R."/>
            <person name="Henrissat B."/>
            <person name="Grigoriev I.V."/>
            <person name="Crouch J.A."/>
            <person name="De Vries R.P."/>
            <person name="Sukno S.A."/>
            <person name="Thon M.R."/>
        </authorList>
    </citation>
    <scope>NUCLEOTIDE SEQUENCE</scope>
    <source>
        <strain evidence="1">MAFF235873</strain>
    </source>
</reference>
<dbReference type="EMBL" id="MU843124">
    <property type="protein sequence ID" value="KAK2021225.1"/>
    <property type="molecule type" value="Genomic_DNA"/>
</dbReference>
<evidence type="ECO:0000313" key="2">
    <source>
        <dbReference type="Proteomes" id="UP001232148"/>
    </source>
</evidence>
<comment type="caution">
    <text evidence="1">The sequence shown here is derived from an EMBL/GenBank/DDBJ whole genome shotgun (WGS) entry which is preliminary data.</text>
</comment>
<dbReference type="AlphaFoldDB" id="A0AAD9LWT7"/>
<evidence type="ECO:0000313" key="1">
    <source>
        <dbReference type="EMBL" id="KAK2021225.1"/>
    </source>
</evidence>
<organism evidence="1 2">
    <name type="scientific">Colletotrichum zoysiae</name>
    <dbReference type="NCBI Taxonomy" id="1216348"/>
    <lineage>
        <taxon>Eukaryota</taxon>
        <taxon>Fungi</taxon>
        <taxon>Dikarya</taxon>
        <taxon>Ascomycota</taxon>
        <taxon>Pezizomycotina</taxon>
        <taxon>Sordariomycetes</taxon>
        <taxon>Hypocreomycetidae</taxon>
        <taxon>Glomerellales</taxon>
        <taxon>Glomerellaceae</taxon>
        <taxon>Colletotrichum</taxon>
        <taxon>Colletotrichum graminicola species complex</taxon>
    </lineage>
</organism>